<evidence type="ECO:0000256" key="1">
    <source>
        <dbReference type="SAM" id="Coils"/>
    </source>
</evidence>
<dbReference type="InterPro" id="IPR027267">
    <property type="entry name" value="AH/BAR_dom_sf"/>
</dbReference>
<feature type="coiled-coil region" evidence="1">
    <location>
        <begin position="98"/>
        <end position="201"/>
    </location>
</feature>
<dbReference type="EMBL" id="DS470122">
    <property type="protein sequence ID" value="EDO30154.1"/>
    <property type="molecule type" value="Genomic_DNA"/>
</dbReference>
<keyword evidence="1" id="KW-0175">Coiled coil</keyword>
<keyword evidence="5" id="KW-1185">Reference proteome</keyword>
<dbReference type="InParanoid" id="A7T1K7"/>
<dbReference type="eggNOG" id="ENOG502R9P3">
    <property type="taxonomic scope" value="Eukaryota"/>
</dbReference>
<protein>
    <recommendedName>
        <fullName evidence="3">DUF4795 domain-containing protein</fullName>
    </recommendedName>
</protein>
<evidence type="ECO:0000313" key="5">
    <source>
        <dbReference type="Proteomes" id="UP000001593"/>
    </source>
</evidence>
<feature type="non-terminal residue" evidence="4">
    <location>
        <position position="481"/>
    </location>
</feature>
<dbReference type="AlphaFoldDB" id="A7T1K7"/>
<feature type="domain" description="DUF4795" evidence="3">
    <location>
        <begin position="157"/>
        <end position="358"/>
    </location>
</feature>
<gene>
    <name evidence="4" type="ORF">NEMVEDRAFT_v1g220969</name>
</gene>
<reference evidence="4 5" key="1">
    <citation type="journal article" date="2007" name="Science">
        <title>Sea anemone genome reveals ancestral eumetazoan gene repertoire and genomic organization.</title>
        <authorList>
            <person name="Putnam N.H."/>
            <person name="Srivastava M."/>
            <person name="Hellsten U."/>
            <person name="Dirks B."/>
            <person name="Chapman J."/>
            <person name="Salamov A."/>
            <person name="Terry A."/>
            <person name="Shapiro H."/>
            <person name="Lindquist E."/>
            <person name="Kapitonov V.V."/>
            <person name="Jurka J."/>
            <person name="Genikhovich G."/>
            <person name="Grigoriev I.V."/>
            <person name="Lucas S.M."/>
            <person name="Steele R.E."/>
            <person name="Finnerty J.R."/>
            <person name="Technau U."/>
            <person name="Martindale M.Q."/>
            <person name="Rokhsar D.S."/>
        </authorList>
    </citation>
    <scope>NUCLEOTIDE SEQUENCE [LARGE SCALE GENOMIC DNA]</scope>
    <source>
        <strain evidence="5">CH2 X CH6</strain>
    </source>
</reference>
<dbReference type="PANTHER" id="PTHR47080">
    <property type="entry name" value="CHROMOSOME 16 OPEN READING FRAME 96"/>
    <property type="match status" value="1"/>
</dbReference>
<evidence type="ECO:0000259" key="3">
    <source>
        <dbReference type="Pfam" id="PF16043"/>
    </source>
</evidence>
<accession>A7T1K7</accession>
<dbReference type="InterPro" id="IPR032013">
    <property type="entry name" value="DUF4795"/>
</dbReference>
<sequence>VPADIVDQLKRLKDAMDAINKWKEEKTIPADLEEQLKSLREGLALLDSHREQLKEMGEQLKRLKSVSDLLSSHNEKLQLIPDDLLEQLNKLKYMEKTMSKLRDNINQLPAKLERLEERMKENAEREARTLRDGLRLLNNQIEKIKKMSLSPPPSDGKTQGGGAIDSLRNMVLDLQAENEKLKNTTNELIEEENRKQKHLDALYSYCDKLQENKADKEQVAMEIDVKADKRSLDNLVSRLKFDQTVGTLDQAIQDLLSRLDGYDAGLKDALAQLGNEVDQKLDRMEIDPLKDYFERKIKAMKCKHADLPLNEDPAAGFRKALLRFHCISCDRPVDMAQGPQYYYFRDDEVVPVPMAQRDETEIVGDDGHIYKGRVDMDGNQFPETSGYDRRLVMTNIPPHYDGHLVMADIPYDSRRPGNDEVSNSPRHKPKSPRAVSAKRSPSPQPPRTGSPTYRRPRSAVPSSPRSRGEGADPMPEIPAQS</sequence>
<dbReference type="Pfam" id="PF16043">
    <property type="entry name" value="DUF4795"/>
    <property type="match status" value="1"/>
</dbReference>
<evidence type="ECO:0000256" key="2">
    <source>
        <dbReference type="SAM" id="MobiDB-lite"/>
    </source>
</evidence>
<dbReference type="PANTHER" id="PTHR47080:SF2">
    <property type="entry name" value="GLUTAMINE-RICH PROTEIN 2"/>
    <property type="match status" value="1"/>
</dbReference>
<feature type="coiled-coil region" evidence="1">
    <location>
        <begin position="5"/>
        <end position="66"/>
    </location>
</feature>
<dbReference type="Gene3D" id="1.20.1270.60">
    <property type="entry name" value="Arfaptin homology (AH) domain/BAR domain"/>
    <property type="match status" value="1"/>
</dbReference>
<dbReference type="Proteomes" id="UP000001593">
    <property type="component" value="Unassembled WGS sequence"/>
</dbReference>
<dbReference type="OMA" id="QWINSID"/>
<dbReference type="STRING" id="45351.A7T1K7"/>
<proteinExistence type="predicted"/>
<dbReference type="PhylomeDB" id="A7T1K7"/>
<evidence type="ECO:0000313" key="4">
    <source>
        <dbReference type="EMBL" id="EDO30154.1"/>
    </source>
</evidence>
<feature type="region of interest" description="Disordered" evidence="2">
    <location>
        <begin position="409"/>
        <end position="481"/>
    </location>
</feature>
<dbReference type="HOGENOM" id="CLU_568138_0_0_1"/>
<organism evidence="4 5">
    <name type="scientific">Nematostella vectensis</name>
    <name type="common">Starlet sea anemone</name>
    <dbReference type="NCBI Taxonomy" id="45351"/>
    <lineage>
        <taxon>Eukaryota</taxon>
        <taxon>Metazoa</taxon>
        <taxon>Cnidaria</taxon>
        <taxon>Anthozoa</taxon>
        <taxon>Hexacorallia</taxon>
        <taxon>Actiniaria</taxon>
        <taxon>Edwardsiidae</taxon>
        <taxon>Nematostella</taxon>
    </lineage>
</organism>
<name>A7T1K7_NEMVE</name>